<protein>
    <submittedName>
        <fullName evidence="1">Uncharacterized protein</fullName>
    </submittedName>
</protein>
<reference evidence="1 2" key="1">
    <citation type="journal article" date="2022" name="bioRxiv">
        <title>The genome of the oomycete Peronosclerospora sorghi, a cosmopolitan pathogen of maize and sorghum, is inflated with dispersed pseudogenes.</title>
        <authorList>
            <person name="Fletcher K."/>
            <person name="Martin F."/>
            <person name="Isakeit T."/>
            <person name="Cavanaugh K."/>
            <person name="Magill C."/>
            <person name="Michelmore R."/>
        </authorList>
    </citation>
    <scope>NUCLEOTIDE SEQUENCE [LARGE SCALE GENOMIC DNA]</scope>
    <source>
        <strain evidence="1">P6</strain>
    </source>
</reference>
<name>A0ACC0WBG5_9STRA</name>
<comment type="caution">
    <text evidence="1">The sequence shown here is derived from an EMBL/GenBank/DDBJ whole genome shotgun (WGS) entry which is preliminary data.</text>
</comment>
<dbReference type="Proteomes" id="UP001163321">
    <property type="component" value="Chromosome 2"/>
</dbReference>
<dbReference type="EMBL" id="CM047581">
    <property type="protein sequence ID" value="KAI9916163.1"/>
    <property type="molecule type" value="Genomic_DNA"/>
</dbReference>
<sequence>METPRTLDKAFRSCIKKGGENHEQTAQGRAYYWSDSAHSTTNLKRAFILQPSGCEFACDDAGYVENISSQRYSVHLAVLRRTRSMGNLCLLKFVAYLGQFVRTKVNDIFAEKAEKRQAHALTT</sequence>
<proteinExistence type="predicted"/>
<evidence type="ECO:0000313" key="1">
    <source>
        <dbReference type="EMBL" id="KAI9916163.1"/>
    </source>
</evidence>
<keyword evidence="2" id="KW-1185">Reference proteome</keyword>
<gene>
    <name evidence="1" type="ORF">PsorP6_016727</name>
</gene>
<accession>A0ACC0WBG5</accession>
<organism evidence="1 2">
    <name type="scientific">Peronosclerospora sorghi</name>
    <dbReference type="NCBI Taxonomy" id="230839"/>
    <lineage>
        <taxon>Eukaryota</taxon>
        <taxon>Sar</taxon>
        <taxon>Stramenopiles</taxon>
        <taxon>Oomycota</taxon>
        <taxon>Peronosporomycetes</taxon>
        <taxon>Peronosporales</taxon>
        <taxon>Peronosporaceae</taxon>
        <taxon>Peronosclerospora</taxon>
    </lineage>
</organism>
<evidence type="ECO:0000313" key="2">
    <source>
        <dbReference type="Proteomes" id="UP001163321"/>
    </source>
</evidence>